<dbReference type="Proteomes" id="UP000271098">
    <property type="component" value="Unassembled WGS sequence"/>
</dbReference>
<gene>
    <name evidence="1" type="ORF">GPUH_LOCUS3879</name>
</gene>
<evidence type="ECO:0000313" key="3">
    <source>
        <dbReference type="WBParaSite" id="GPUH_0000388701-mRNA-1"/>
    </source>
</evidence>
<evidence type="ECO:0000313" key="2">
    <source>
        <dbReference type="Proteomes" id="UP000271098"/>
    </source>
</evidence>
<evidence type="ECO:0000313" key="1">
    <source>
        <dbReference type="EMBL" id="VDK41358.1"/>
    </source>
</evidence>
<accession>A0A183D589</accession>
<protein>
    <submittedName>
        <fullName evidence="3">TonB-dependent receptor</fullName>
    </submittedName>
</protein>
<organism evidence="3">
    <name type="scientific">Gongylonema pulchrum</name>
    <dbReference type="NCBI Taxonomy" id="637853"/>
    <lineage>
        <taxon>Eukaryota</taxon>
        <taxon>Metazoa</taxon>
        <taxon>Ecdysozoa</taxon>
        <taxon>Nematoda</taxon>
        <taxon>Chromadorea</taxon>
        <taxon>Rhabditida</taxon>
        <taxon>Spirurina</taxon>
        <taxon>Spiruromorpha</taxon>
        <taxon>Spiruroidea</taxon>
        <taxon>Gongylonematidae</taxon>
        <taxon>Gongylonema</taxon>
    </lineage>
</organism>
<sequence length="84" mass="9521">MDNYNSSLQRYKTGRDDFGTFPVSAELFKASVNPDVYVRGTPANYGNYATGDRLPRHPEMLRGGCSRLHNLFKKLLSLSFCKDN</sequence>
<proteinExistence type="predicted"/>
<reference evidence="1 2" key="2">
    <citation type="submission" date="2018-11" db="EMBL/GenBank/DDBJ databases">
        <authorList>
            <consortium name="Pathogen Informatics"/>
        </authorList>
    </citation>
    <scope>NUCLEOTIDE SEQUENCE [LARGE SCALE GENOMIC DNA]</scope>
</reference>
<name>A0A183D589_9BILA</name>
<reference evidence="3" key="1">
    <citation type="submission" date="2016-06" db="UniProtKB">
        <authorList>
            <consortium name="WormBaseParasite"/>
        </authorList>
    </citation>
    <scope>IDENTIFICATION</scope>
</reference>
<dbReference type="EMBL" id="UYRT01006931">
    <property type="protein sequence ID" value="VDK41358.1"/>
    <property type="molecule type" value="Genomic_DNA"/>
</dbReference>
<dbReference type="AlphaFoldDB" id="A0A183D589"/>
<keyword evidence="2" id="KW-1185">Reference proteome</keyword>
<dbReference type="WBParaSite" id="GPUH_0000388701-mRNA-1">
    <property type="protein sequence ID" value="GPUH_0000388701-mRNA-1"/>
    <property type="gene ID" value="GPUH_0000388701"/>
</dbReference>